<accession>A0A388TJE2</accession>
<reference evidence="2 3" key="1">
    <citation type="journal article" date="2019" name="ISME J.">
        <title>Genome analyses of uncultured TG2/ZB3 bacteria in 'Margulisbacteria' specifically attached to ectosymbiotic spirochetes of protists in the termite gut.</title>
        <authorList>
            <person name="Utami Y.D."/>
            <person name="Kuwahara H."/>
            <person name="Igai K."/>
            <person name="Murakami T."/>
            <person name="Sugaya K."/>
            <person name="Morikawa T."/>
            <person name="Nagura Y."/>
            <person name="Yuki M."/>
            <person name="Deevong P."/>
            <person name="Inoue T."/>
            <person name="Kihara K."/>
            <person name="Lo N."/>
            <person name="Yamada A."/>
            <person name="Ohkuma M."/>
            <person name="Hongoh Y."/>
        </authorList>
    </citation>
    <scope>NUCLEOTIDE SEQUENCE [LARGE SCALE GENOMIC DNA]</scope>
    <source>
        <strain evidence="2">NkOx7-02</strain>
    </source>
</reference>
<sequence>MPRIGLKLWNINIDYYLPEARKLYSQGIFDYIELYIVPGHLAELSLWKGLEIPFDIHAPHSRHGMNLAKKKLRETNLQLYAETKTYADELNARHIVFHGGAGGDYKETAKQLENISDPRALIENKPIEPLPFIKEDFYVGSVIEEIGFIKNFAKCGFCLDIGHAFCAANYLGFEPYQYVEQFMRLSPQIMHLSDLKTNGTQDEHLNFGQGDLDLKRLLNILPANMDITIETEKKSKENLTDFVADVRFLLEKIK</sequence>
<evidence type="ECO:0000313" key="2">
    <source>
        <dbReference type="EMBL" id="GBR76885.1"/>
    </source>
</evidence>
<comment type="caution">
    <text evidence="2">The sequence shown here is derived from an EMBL/GenBank/DDBJ whole genome shotgun (WGS) entry which is preliminary data.</text>
</comment>
<dbReference type="AlphaFoldDB" id="A0A388TJE2"/>
<protein>
    <recommendedName>
        <fullName evidence="1">Xylose isomerase-like TIM barrel domain-containing protein</fullName>
    </recommendedName>
</protein>
<dbReference type="EMBL" id="BGZO01000060">
    <property type="protein sequence ID" value="GBR76885.1"/>
    <property type="molecule type" value="Genomic_DNA"/>
</dbReference>
<dbReference type="SUPFAM" id="SSF51658">
    <property type="entry name" value="Xylose isomerase-like"/>
    <property type="match status" value="1"/>
</dbReference>
<dbReference type="InterPro" id="IPR036237">
    <property type="entry name" value="Xyl_isomerase-like_sf"/>
</dbReference>
<dbReference type="Proteomes" id="UP000275925">
    <property type="component" value="Unassembled WGS sequence"/>
</dbReference>
<dbReference type="Pfam" id="PF01261">
    <property type="entry name" value="AP_endonuc_2"/>
    <property type="match status" value="1"/>
</dbReference>
<name>A0A388TJE2_9BACT</name>
<evidence type="ECO:0000259" key="1">
    <source>
        <dbReference type="Pfam" id="PF01261"/>
    </source>
</evidence>
<evidence type="ECO:0000313" key="3">
    <source>
        <dbReference type="Proteomes" id="UP000275925"/>
    </source>
</evidence>
<feature type="domain" description="Xylose isomerase-like TIM barrel" evidence="1">
    <location>
        <begin position="49"/>
        <end position="249"/>
    </location>
</feature>
<gene>
    <name evidence="2" type="ORF">NO2_1365</name>
</gene>
<keyword evidence="3" id="KW-1185">Reference proteome</keyword>
<proteinExistence type="predicted"/>
<dbReference type="InterPro" id="IPR013022">
    <property type="entry name" value="Xyl_isomerase-like_TIM-brl"/>
</dbReference>
<dbReference type="Gene3D" id="3.20.20.150">
    <property type="entry name" value="Divalent-metal-dependent TIM barrel enzymes"/>
    <property type="match status" value="1"/>
</dbReference>
<organism evidence="2 3">
    <name type="scientific">Candidatus Termititenax persephonae</name>
    <dbReference type="NCBI Taxonomy" id="2218525"/>
    <lineage>
        <taxon>Bacteria</taxon>
        <taxon>Bacillati</taxon>
        <taxon>Candidatus Margulisiibacteriota</taxon>
        <taxon>Candidatus Termititenacia</taxon>
        <taxon>Candidatus Termititenacales</taxon>
        <taxon>Candidatus Termititenacaceae</taxon>
        <taxon>Candidatus Termititenax</taxon>
    </lineage>
</organism>